<dbReference type="InterPro" id="IPR000182">
    <property type="entry name" value="GNAT_dom"/>
</dbReference>
<dbReference type="EMBL" id="CP026378">
    <property type="protein sequence ID" value="AUY25573.1"/>
    <property type="molecule type" value="Genomic_DNA"/>
</dbReference>
<dbReference type="PROSITE" id="PS51186">
    <property type="entry name" value="GNAT"/>
    <property type="match status" value="1"/>
</dbReference>
<evidence type="ECO:0000313" key="3">
    <source>
        <dbReference type="Proteomes" id="UP000237673"/>
    </source>
</evidence>
<organism evidence="2 3">
    <name type="scientific">Mixta calida</name>
    <dbReference type="NCBI Taxonomy" id="665913"/>
    <lineage>
        <taxon>Bacteria</taxon>
        <taxon>Pseudomonadati</taxon>
        <taxon>Pseudomonadota</taxon>
        <taxon>Gammaproteobacteria</taxon>
        <taxon>Enterobacterales</taxon>
        <taxon>Erwiniaceae</taxon>
        <taxon>Mixta</taxon>
    </lineage>
</organism>
<name>A0ABM6S277_9GAMM</name>
<sequence length="159" mass="18081">MKDNAQIYPFQDEYFQPVTDIFLRAVKEIASSSYTPAQIAAWSAIEPEQWRARLRSGGVWLVRDGEKVAGFIKIDADGYLDLLFVNPDYIRRGVATRLLQKAYAVAEESGLTRIVTDASIAAKPFFAAQQFSIVQQQQVSLRGEIFINYRMEKILIIEK</sequence>
<dbReference type="CDD" id="cd04301">
    <property type="entry name" value="NAT_SF"/>
    <property type="match status" value="1"/>
</dbReference>
<dbReference type="PANTHER" id="PTHR43451">
    <property type="entry name" value="ACETYLTRANSFERASE (GNAT) FAMILY PROTEIN"/>
    <property type="match status" value="1"/>
</dbReference>
<dbReference type="RefSeq" id="WP_084970544.1">
    <property type="nucleotide sequence ID" value="NZ_CAXOMJ010000003.1"/>
</dbReference>
<feature type="domain" description="N-acetyltransferase" evidence="1">
    <location>
        <begin position="5"/>
        <end position="156"/>
    </location>
</feature>
<dbReference type="Proteomes" id="UP000237673">
    <property type="component" value="Chromosome"/>
</dbReference>
<protein>
    <submittedName>
        <fullName evidence="2">GNAT family N-acetyltransferase</fullName>
    </submittedName>
</protein>
<dbReference type="PANTHER" id="PTHR43451:SF1">
    <property type="entry name" value="ACETYLTRANSFERASE"/>
    <property type="match status" value="1"/>
</dbReference>
<accession>A0ABM6S277</accession>
<reference evidence="2 3" key="1">
    <citation type="submission" date="2018-01" db="EMBL/GenBank/DDBJ databases">
        <title>Complete and assembled Genome of Pantoea calida DSM22759T.</title>
        <authorList>
            <person name="Stevens M.J.A."/>
            <person name="Zurfluh K."/>
            <person name="Stephan R."/>
        </authorList>
    </citation>
    <scope>NUCLEOTIDE SEQUENCE [LARGE SCALE GENOMIC DNA]</scope>
    <source>
        <strain evidence="2 3">DSM 22759</strain>
    </source>
</reference>
<proteinExistence type="predicted"/>
<dbReference type="InterPro" id="IPR052564">
    <property type="entry name" value="N-acetyltrans/Recomb-assoc"/>
</dbReference>
<dbReference type="SUPFAM" id="SSF55729">
    <property type="entry name" value="Acyl-CoA N-acyltransferases (Nat)"/>
    <property type="match status" value="1"/>
</dbReference>
<dbReference type="InterPro" id="IPR016181">
    <property type="entry name" value="Acyl_CoA_acyltransferase"/>
</dbReference>
<dbReference type="Gene3D" id="3.40.630.30">
    <property type="match status" value="1"/>
</dbReference>
<dbReference type="Pfam" id="PF13673">
    <property type="entry name" value="Acetyltransf_10"/>
    <property type="match status" value="1"/>
</dbReference>
<keyword evidence="3" id="KW-1185">Reference proteome</keyword>
<evidence type="ECO:0000313" key="2">
    <source>
        <dbReference type="EMBL" id="AUY25573.1"/>
    </source>
</evidence>
<gene>
    <name evidence="2" type="ORF">C2E16_12070</name>
</gene>
<dbReference type="GeneID" id="84632161"/>
<evidence type="ECO:0000259" key="1">
    <source>
        <dbReference type="PROSITE" id="PS51186"/>
    </source>
</evidence>